<sequence>MLLPSTSDFHKDHIATSLFTQEALKQRGWTPHARYWIVHGRLEWPVPKGLHEGFPLPISPRGFHLLRQRVDLNQQDENQKLEALQAHSSQTMGMRRFMEAFVRQNELIYPDRNRQPRRRHEERGRGRRLFLKHC</sequence>
<comment type="caution">
    <text evidence="1">The sequence shown here is derived from an EMBL/GenBank/DDBJ whole genome shotgun (WGS) entry which is preliminary data.</text>
</comment>
<evidence type="ECO:0000313" key="1">
    <source>
        <dbReference type="EMBL" id="OLV15708.1"/>
    </source>
</evidence>
<name>A0A1U7NS11_9DEIO</name>
<dbReference type="EMBL" id="MSTI01000165">
    <property type="protein sequence ID" value="OLV15708.1"/>
    <property type="molecule type" value="Genomic_DNA"/>
</dbReference>
<dbReference type="RefSeq" id="WP_075836788.1">
    <property type="nucleotide sequence ID" value="NZ_MSTI01000165.1"/>
</dbReference>
<dbReference type="InterPro" id="IPR024078">
    <property type="entry name" value="LmbE-like_dom_sf"/>
</dbReference>
<dbReference type="OrthoDB" id="9815144at2"/>
<dbReference type="SUPFAM" id="SSF102588">
    <property type="entry name" value="LmbE-like"/>
    <property type="match status" value="1"/>
</dbReference>
<reference evidence="1 2" key="1">
    <citation type="submission" date="2017-01" db="EMBL/GenBank/DDBJ databases">
        <title>Genome Analysis of Deinococcus marmoris KOPRI26562.</title>
        <authorList>
            <person name="Kim J.H."/>
            <person name="Oh H.-M."/>
        </authorList>
    </citation>
    <scope>NUCLEOTIDE SEQUENCE [LARGE SCALE GENOMIC DNA]</scope>
    <source>
        <strain evidence="1 2">KOPRI26562</strain>
    </source>
</reference>
<accession>A0A1U7NS11</accession>
<dbReference type="AlphaFoldDB" id="A0A1U7NS11"/>
<gene>
    <name evidence="1" type="ORF">BOO71_0014029</name>
</gene>
<protein>
    <submittedName>
        <fullName evidence="1">Uncharacterized protein</fullName>
    </submittedName>
</protein>
<evidence type="ECO:0000313" key="2">
    <source>
        <dbReference type="Proteomes" id="UP000186607"/>
    </source>
</evidence>
<keyword evidence="2" id="KW-1185">Reference proteome</keyword>
<organism evidence="1 2">
    <name type="scientific">Deinococcus marmoris</name>
    <dbReference type="NCBI Taxonomy" id="249408"/>
    <lineage>
        <taxon>Bacteria</taxon>
        <taxon>Thermotogati</taxon>
        <taxon>Deinococcota</taxon>
        <taxon>Deinococci</taxon>
        <taxon>Deinococcales</taxon>
        <taxon>Deinococcaceae</taxon>
        <taxon>Deinococcus</taxon>
    </lineage>
</organism>
<dbReference type="Proteomes" id="UP000186607">
    <property type="component" value="Unassembled WGS sequence"/>
</dbReference>
<proteinExistence type="predicted"/>
<dbReference type="Gene3D" id="3.40.50.10320">
    <property type="entry name" value="LmbE-like"/>
    <property type="match status" value="1"/>
</dbReference>